<evidence type="ECO:0000256" key="1">
    <source>
        <dbReference type="SAM" id="Phobius"/>
    </source>
</evidence>
<evidence type="ECO:0000313" key="3">
    <source>
        <dbReference type="Proteomes" id="UP000016480"/>
    </source>
</evidence>
<organism evidence="2 3">
    <name type="scientific">Pseudoalteromonas rubra</name>
    <dbReference type="NCBI Taxonomy" id="43658"/>
    <lineage>
        <taxon>Bacteria</taxon>
        <taxon>Pseudomonadati</taxon>
        <taxon>Pseudomonadota</taxon>
        <taxon>Gammaproteobacteria</taxon>
        <taxon>Alteromonadales</taxon>
        <taxon>Pseudoalteromonadaceae</taxon>
        <taxon>Pseudoalteromonas</taxon>
    </lineage>
</organism>
<comment type="caution">
    <text evidence="2">The sequence shown here is derived from an EMBL/GenBank/DDBJ whole genome shotgun (WGS) entry which is preliminary data.</text>
</comment>
<keyword evidence="1" id="KW-1133">Transmembrane helix</keyword>
<dbReference type="Proteomes" id="UP000016480">
    <property type="component" value="Unassembled WGS sequence"/>
</dbReference>
<proteinExistence type="predicted"/>
<dbReference type="AlphaFoldDB" id="A0A8T0BZZ2"/>
<gene>
    <name evidence="2" type="ORF">PRUB_b0676</name>
</gene>
<sequence>MMLPLVAYLDKKERGSFYVMIGNKLKIVCVVFIVIATAMAHGYL</sequence>
<name>A0A8T0BZZ2_9GAMM</name>
<accession>A0A8T0BZZ2</accession>
<reference evidence="2 3" key="1">
    <citation type="journal article" date="2012" name="J. Bacteriol.">
        <title>Genome sequence of the cycloprodigiosin-producing bacterial strain Pseudoalteromonas rubra ATCC 29570(T).</title>
        <authorList>
            <person name="Xie B.B."/>
            <person name="Shu Y.L."/>
            <person name="Qin Q.L."/>
            <person name="Rong J.C."/>
            <person name="Zhang X.Y."/>
            <person name="Chen X.L."/>
            <person name="Zhou B.C."/>
            <person name="Zhang Y.Z."/>
        </authorList>
    </citation>
    <scope>NUCLEOTIDE SEQUENCE [LARGE SCALE GENOMIC DNA]</scope>
    <source>
        <strain evidence="2 3">DSM 6842</strain>
    </source>
</reference>
<evidence type="ECO:0000313" key="2">
    <source>
        <dbReference type="EMBL" id="KAF7781453.1"/>
    </source>
</evidence>
<dbReference type="EMBL" id="AHCD03000044">
    <property type="protein sequence ID" value="KAF7781453.1"/>
    <property type="molecule type" value="Genomic_DNA"/>
</dbReference>
<protein>
    <submittedName>
        <fullName evidence="2">Uncharacterized protein</fullName>
    </submittedName>
</protein>
<keyword evidence="1" id="KW-0472">Membrane</keyword>
<keyword evidence="1" id="KW-0812">Transmembrane</keyword>
<feature type="transmembrane region" description="Helical" evidence="1">
    <location>
        <begin position="21"/>
        <end position="43"/>
    </location>
</feature>